<reference evidence="3 4" key="1">
    <citation type="submission" date="2017-11" db="EMBL/GenBank/DDBJ databases">
        <title>Genomic Encyclopedia of Type Strains, Phase III (KMG-III): the genomes of soil and plant-associated and newly described type strains.</title>
        <authorList>
            <person name="Whitman W."/>
        </authorList>
    </citation>
    <scope>NUCLEOTIDE SEQUENCE [LARGE SCALE GENOMIC DNA]</scope>
    <source>
        <strain evidence="3 4">UB-Domo-W1</strain>
    </source>
</reference>
<dbReference type="PROSITE" id="PS00455">
    <property type="entry name" value="AMP_BINDING"/>
    <property type="match status" value="1"/>
</dbReference>
<dbReference type="Gene3D" id="3.40.50.12780">
    <property type="entry name" value="N-terminal domain of ligase-like"/>
    <property type="match status" value="1"/>
</dbReference>
<dbReference type="SUPFAM" id="SSF56801">
    <property type="entry name" value="Acetyl-CoA synthetase-like"/>
    <property type="match status" value="1"/>
</dbReference>
<evidence type="ECO:0000259" key="2">
    <source>
        <dbReference type="Pfam" id="PF13193"/>
    </source>
</evidence>
<dbReference type="InterPro" id="IPR042099">
    <property type="entry name" value="ANL_N_sf"/>
</dbReference>
<accession>A0A2M8VQV8</accession>
<dbReference type="Proteomes" id="UP000229366">
    <property type="component" value="Unassembled WGS sequence"/>
</dbReference>
<dbReference type="InterPro" id="IPR050237">
    <property type="entry name" value="ATP-dep_AMP-bd_enzyme"/>
</dbReference>
<name>A0A2M8VQV8_9BURK</name>
<dbReference type="OrthoDB" id="9766486at2"/>
<keyword evidence="3" id="KW-0436">Ligase</keyword>
<dbReference type="GO" id="GO:0016877">
    <property type="term" value="F:ligase activity, forming carbon-sulfur bonds"/>
    <property type="evidence" value="ECO:0007669"/>
    <property type="project" value="UniProtKB-ARBA"/>
</dbReference>
<feature type="domain" description="AMP-dependent synthetase/ligase" evidence="1">
    <location>
        <begin position="7"/>
        <end position="362"/>
    </location>
</feature>
<sequence length="500" mass="54404">MHPIDFFFRAAKRSPERIALESPSEQLSYQVLAQRVQALACALQAIDPEPQSRVAIGAGNTLEHVTALLAVLAAGKVWVPLNVRSTPSEIARITATIEPSIVITDGKGAELIGPGLFTWLRLDPGFESDHCIASLSLRYAGQVPSINAVDEEGIQAIKFTGGTTGVPKGVMQPYRAWMAGIINQINGWQITQEDCYVVTAPVTHGTSTYLLPLLAQGGKLLFLDKTDPSSVIQAFRELGGTMSFMPPTLIYMVMAYPGVSKADFPRLRNLIYGGAPMPAEKVDQIRAFFGEVLGTNYGQTEAPQVATIMPPSGFADPRNRGSVGLCTWLSDLAIMSPAGTILPENTIGEVVIRGHLVMKGYWRLPEKTAETLIDGWLHTGDVGLIDERGYLFLKDRIRDVIITGGFNIYPTDVENILSQHPAVYECAVFGMPDEKWGEAVHAAIQLRPEMTCEPAELIAFVKEALGSVHAPKVIHFFDKLPVSSVGKVLKTAIREQLTSR</sequence>
<evidence type="ECO:0000313" key="3">
    <source>
        <dbReference type="EMBL" id="PJI79841.1"/>
    </source>
</evidence>
<dbReference type="AlphaFoldDB" id="A0A2M8VQV8"/>
<dbReference type="InterPro" id="IPR000873">
    <property type="entry name" value="AMP-dep_synth/lig_dom"/>
</dbReference>
<evidence type="ECO:0000313" key="4">
    <source>
        <dbReference type="Proteomes" id="UP000229366"/>
    </source>
</evidence>
<dbReference type="InterPro" id="IPR020845">
    <property type="entry name" value="AMP-binding_CS"/>
</dbReference>
<dbReference type="InterPro" id="IPR045851">
    <property type="entry name" value="AMP-bd_C_sf"/>
</dbReference>
<dbReference type="InterPro" id="IPR025110">
    <property type="entry name" value="AMP-bd_C"/>
</dbReference>
<dbReference type="EMBL" id="PGTX01000002">
    <property type="protein sequence ID" value="PJI79841.1"/>
    <property type="molecule type" value="Genomic_DNA"/>
</dbReference>
<dbReference type="PANTHER" id="PTHR43767">
    <property type="entry name" value="LONG-CHAIN-FATTY-ACID--COA LIGASE"/>
    <property type="match status" value="1"/>
</dbReference>
<keyword evidence="4" id="KW-1185">Reference proteome</keyword>
<gene>
    <name evidence="3" type="ORF">B0G85_0819</name>
</gene>
<protein>
    <submittedName>
        <fullName evidence="3">Acyl-CoA synthetase (AMP-forming)/AMP-acid ligase II</fullName>
    </submittedName>
</protein>
<evidence type="ECO:0000259" key="1">
    <source>
        <dbReference type="Pfam" id="PF00501"/>
    </source>
</evidence>
<organism evidence="3 4">
    <name type="scientific">Polynucleobacter brandtiae</name>
    <dbReference type="NCBI Taxonomy" id="1938816"/>
    <lineage>
        <taxon>Bacteria</taxon>
        <taxon>Pseudomonadati</taxon>
        <taxon>Pseudomonadota</taxon>
        <taxon>Betaproteobacteria</taxon>
        <taxon>Burkholderiales</taxon>
        <taxon>Burkholderiaceae</taxon>
        <taxon>Polynucleobacter</taxon>
    </lineage>
</organism>
<dbReference type="RefSeq" id="WP_100379193.1">
    <property type="nucleotide sequence ID" value="NZ_CBCSBW010000002.1"/>
</dbReference>
<feature type="domain" description="AMP-binding enzyme C-terminal" evidence="2">
    <location>
        <begin position="413"/>
        <end position="487"/>
    </location>
</feature>
<dbReference type="Pfam" id="PF13193">
    <property type="entry name" value="AMP-binding_C"/>
    <property type="match status" value="1"/>
</dbReference>
<proteinExistence type="predicted"/>
<dbReference type="PANTHER" id="PTHR43767:SF7">
    <property type="entry name" value="MEDIUM_LONG-CHAIN-FATTY-ACID--COA LIGASE FADD8"/>
    <property type="match status" value="1"/>
</dbReference>
<comment type="caution">
    <text evidence="3">The sequence shown here is derived from an EMBL/GenBank/DDBJ whole genome shotgun (WGS) entry which is preliminary data.</text>
</comment>
<dbReference type="Pfam" id="PF00501">
    <property type="entry name" value="AMP-binding"/>
    <property type="match status" value="1"/>
</dbReference>
<dbReference type="Gene3D" id="3.30.300.30">
    <property type="match status" value="1"/>
</dbReference>